<feature type="binding site" evidence="4">
    <location>
        <begin position="9"/>
        <end position="16"/>
    </location>
    <ligand>
        <name>ATP</name>
        <dbReference type="ChEBI" id="CHEBI:30616"/>
    </ligand>
</feature>
<dbReference type="AlphaFoldDB" id="A0AAF1BMF7"/>
<dbReference type="InterPro" id="IPR053930">
    <property type="entry name" value="RapZ-like_N"/>
</dbReference>
<evidence type="ECO:0000259" key="6">
    <source>
        <dbReference type="Pfam" id="PF22740"/>
    </source>
</evidence>
<dbReference type="PIRSF" id="PIRSF005052">
    <property type="entry name" value="P-loopkin"/>
    <property type="match status" value="1"/>
</dbReference>
<keyword evidence="3 4" id="KW-0342">GTP-binding</keyword>
<protein>
    <submittedName>
        <fullName evidence="7">RNase adapter RapZ</fullName>
    </submittedName>
</protein>
<dbReference type="Proteomes" id="UP000243626">
    <property type="component" value="Chromosome"/>
</dbReference>
<dbReference type="Pfam" id="PF03668">
    <property type="entry name" value="RapZ-like_N"/>
    <property type="match status" value="1"/>
</dbReference>
<accession>A0AAF1BMF7</accession>
<dbReference type="NCBIfam" id="NF003828">
    <property type="entry name" value="PRK05416.1"/>
    <property type="match status" value="1"/>
</dbReference>
<dbReference type="KEGG" id="nmy:CJ229_007845"/>
<dbReference type="GO" id="GO:0005524">
    <property type="term" value="F:ATP binding"/>
    <property type="evidence" value="ECO:0007669"/>
    <property type="project" value="UniProtKB-UniRule"/>
</dbReference>
<evidence type="ECO:0000313" key="8">
    <source>
        <dbReference type="Proteomes" id="UP000243626"/>
    </source>
</evidence>
<dbReference type="InterPro" id="IPR005337">
    <property type="entry name" value="RapZ-like"/>
</dbReference>
<dbReference type="HAMAP" id="MF_00636">
    <property type="entry name" value="RapZ_like"/>
    <property type="match status" value="1"/>
</dbReference>
<feature type="domain" description="RapZ-like N-terminal" evidence="5">
    <location>
        <begin position="3"/>
        <end position="157"/>
    </location>
</feature>
<evidence type="ECO:0000259" key="5">
    <source>
        <dbReference type="Pfam" id="PF03668"/>
    </source>
</evidence>
<dbReference type="Pfam" id="PF22740">
    <property type="entry name" value="PapZ_C"/>
    <property type="match status" value="1"/>
</dbReference>
<proteinExistence type="inferred from homology"/>
<evidence type="ECO:0000256" key="4">
    <source>
        <dbReference type="HAMAP-Rule" id="MF_00636"/>
    </source>
</evidence>
<evidence type="ECO:0000313" key="7">
    <source>
        <dbReference type="EMBL" id="WOS95989.1"/>
    </source>
</evidence>
<dbReference type="GO" id="GO:0005525">
    <property type="term" value="F:GTP binding"/>
    <property type="evidence" value="ECO:0007669"/>
    <property type="project" value="UniProtKB-UniRule"/>
</dbReference>
<keyword evidence="2 4" id="KW-0067">ATP-binding</keyword>
<keyword evidence="8" id="KW-1185">Reference proteome</keyword>
<dbReference type="InterPro" id="IPR053931">
    <property type="entry name" value="RapZ_C"/>
</dbReference>
<dbReference type="PANTHER" id="PTHR30448">
    <property type="entry name" value="RNASE ADAPTER PROTEIN RAPZ"/>
    <property type="match status" value="1"/>
</dbReference>
<sequence>MKNLIILTGMSGAGKSIALESLEDMGYFAIDNLPVPLLPKIVEMMQSTNEDMHDVALSIDLRDRMFFSQFIPAINDLISVKGIRTQIVFLDATDNKLISRYKETRRSHPLNDNVSLSEAIKNERSLLEDVKKASTIIIDTTETSAKELKEKIYDYLKYDRDEKFTINVMSFGFKHEIPQDADIMYDVRFLPNPYYIESLRPKTGLDQDVYDYVMKFKDTEIFYEKLIDIINFSLPLYVKEGKSQLNIAIGCTGGQHRSVAIAERISNDLKTKHMYKINTIHKETHRHRHES</sequence>
<dbReference type="Gene3D" id="3.40.50.300">
    <property type="entry name" value="P-loop containing nucleotide triphosphate hydrolases"/>
    <property type="match status" value="1"/>
</dbReference>
<name>A0AAF1BMF7_9STAP</name>
<dbReference type="EMBL" id="CP136964">
    <property type="protein sequence ID" value="WOS95989.1"/>
    <property type="molecule type" value="Genomic_DNA"/>
</dbReference>
<evidence type="ECO:0000256" key="3">
    <source>
        <dbReference type="ARBA" id="ARBA00023134"/>
    </source>
</evidence>
<keyword evidence="1 4" id="KW-0547">Nucleotide-binding</keyword>
<gene>
    <name evidence="7" type="primary">rapZ</name>
    <name evidence="7" type="ORF">CJ229_007845</name>
</gene>
<feature type="binding site" evidence="4">
    <location>
        <begin position="60"/>
        <end position="63"/>
    </location>
    <ligand>
        <name>GTP</name>
        <dbReference type="ChEBI" id="CHEBI:37565"/>
    </ligand>
</feature>
<dbReference type="PANTHER" id="PTHR30448:SF0">
    <property type="entry name" value="RNASE ADAPTER PROTEIN RAPZ"/>
    <property type="match status" value="1"/>
</dbReference>
<evidence type="ECO:0000256" key="1">
    <source>
        <dbReference type="ARBA" id="ARBA00022741"/>
    </source>
</evidence>
<evidence type="ECO:0000256" key="2">
    <source>
        <dbReference type="ARBA" id="ARBA00022840"/>
    </source>
</evidence>
<feature type="domain" description="RapZ C-terminal" evidence="6">
    <location>
        <begin position="165"/>
        <end position="284"/>
    </location>
</feature>
<organism evidence="7 8">
    <name type="scientific">Nosocomiicoccus massiliensis</name>
    <dbReference type="NCBI Taxonomy" id="1232430"/>
    <lineage>
        <taxon>Bacteria</taxon>
        <taxon>Bacillati</taxon>
        <taxon>Bacillota</taxon>
        <taxon>Bacilli</taxon>
        <taxon>Bacillales</taxon>
        <taxon>Staphylococcaceae</taxon>
        <taxon>Nosocomiicoccus</taxon>
    </lineage>
</organism>
<reference evidence="8" key="1">
    <citation type="submission" date="2017-09" db="EMBL/GenBank/DDBJ databases">
        <title>Bacterial strain isolated from the female urinary microbiota.</title>
        <authorList>
            <person name="Thomas-White K."/>
            <person name="Kumar N."/>
            <person name="Forster S."/>
            <person name="Putonti C."/>
            <person name="Lawley T."/>
            <person name="Wolfe A.J."/>
        </authorList>
    </citation>
    <scope>NUCLEOTIDE SEQUENCE [LARGE SCALE GENOMIC DNA]</scope>
    <source>
        <strain evidence="8">UMB0959</strain>
    </source>
</reference>
<dbReference type="InterPro" id="IPR027417">
    <property type="entry name" value="P-loop_NTPase"/>
</dbReference>
<dbReference type="RefSeq" id="WP_257993709.1">
    <property type="nucleotide sequence ID" value="NZ_CP136964.1"/>
</dbReference>
<dbReference type="SUPFAM" id="SSF52540">
    <property type="entry name" value="P-loop containing nucleoside triphosphate hydrolases"/>
    <property type="match status" value="1"/>
</dbReference>